<dbReference type="PIRSF" id="PIRSF000808">
    <property type="entry name" value="GalT"/>
    <property type="match status" value="1"/>
</dbReference>
<evidence type="ECO:0000313" key="4">
    <source>
        <dbReference type="EMBL" id="KKR12078.1"/>
    </source>
</evidence>
<dbReference type="AlphaFoldDB" id="A0A0G0N9E1"/>
<protein>
    <submittedName>
        <fullName evidence="4">Galactose-1-phosphate uridylyltransferase</fullName>
    </submittedName>
</protein>
<accession>A0A0G0N9E1</accession>
<dbReference type="SUPFAM" id="SSF54197">
    <property type="entry name" value="HIT-like"/>
    <property type="match status" value="2"/>
</dbReference>
<dbReference type="GO" id="GO:0008108">
    <property type="term" value="F:UDP-glucose:hexose-1-phosphate uridylyltransferase activity"/>
    <property type="evidence" value="ECO:0007669"/>
    <property type="project" value="InterPro"/>
</dbReference>
<dbReference type="GO" id="GO:0006012">
    <property type="term" value="P:galactose metabolic process"/>
    <property type="evidence" value="ECO:0007669"/>
    <property type="project" value="InterPro"/>
</dbReference>
<dbReference type="InterPro" id="IPR032576">
    <property type="entry name" value="DUF4921"/>
</dbReference>
<dbReference type="Gene3D" id="3.30.428.10">
    <property type="entry name" value="HIT-like"/>
    <property type="match status" value="2"/>
</dbReference>
<dbReference type="Pfam" id="PF16268">
    <property type="entry name" value="DUF4921"/>
    <property type="match status" value="1"/>
</dbReference>
<evidence type="ECO:0000259" key="3">
    <source>
        <dbReference type="Pfam" id="PF16268"/>
    </source>
</evidence>
<feature type="region of interest" description="Disordered" evidence="2">
    <location>
        <begin position="29"/>
        <end position="54"/>
    </location>
</feature>
<gene>
    <name evidence="4" type="ORF">UT41_C0003G0005</name>
</gene>
<comment type="caution">
    <text evidence="4">The sequence shown here is derived from an EMBL/GenBank/DDBJ whole genome shotgun (WGS) entry which is preliminary data.</text>
</comment>
<reference evidence="4 5" key="1">
    <citation type="journal article" date="2015" name="Nature">
        <title>rRNA introns, odd ribosomes, and small enigmatic genomes across a large radiation of phyla.</title>
        <authorList>
            <person name="Brown C.T."/>
            <person name="Hug L.A."/>
            <person name="Thomas B.C."/>
            <person name="Sharon I."/>
            <person name="Castelle C.J."/>
            <person name="Singh A."/>
            <person name="Wilkins M.J."/>
            <person name="Williams K.H."/>
            <person name="Banfield J.F."/>
        </authorList>
    </citation>
    <scope>NUCLEOTIDE SEQUENCE [LARGE SCALE GENOMIC DNA]</scope>
</reference>
<organism evidence="4 5">
    <name type="scientific">Candidatus Wolfebacteria bacterium GW2011_GWC2_39_22</name>
    <dbReference type="NCBI Taxonomy" id="1619013"/>
    <lineage>
        <taxon>Bacteria</taxon>
        <taxon>Candidatus Wolfeibacteriota</taxon>
    </lineage>
</organism>
<proteinExistence type="predicted"/>
<dbReference type="STRING" id="1619013.UT41_C0003G0005"/>
<dbReference type="PANTHER" id="PTHR42763:SF2">
    <property type="entry name" value="ADP-GLUCOSE PHOSPHORYLASE"/>
    <property type="match status" value="1"/>
</dbReference>
<dbReference type="InterPro" id="IPR053177">
    <property type="entry name" value="ADP-glucose_phosphorylase"/>
</dbReference>
<dbReference type="EMBL" id="LBWR01000003">
    <property type="protein sequence ID" value="KKR12078.1"/>
    <property type="molecule type" value="Genomic_DNA"/>
</dbReference>
<dbReference type="InterPro" id="IPR036265">
    <property type="entry name" value="HIT-like_sf"/>
</dbReference>
<dbReference type="InterPro" id="IPR001937">
    <property type="entry name" value="GalP_UDPtransf1"/>
</dbReference>
<feature type="domain" description="DUF4921" evidence="3">
    <location>
        <begin position="101"/>
        <end position="322"/>
    </location>
</feature>
<evidence type="ECO:0000256" key="2">
    <source>
        <dbReference type="SAM" id="MobiDB-lite"/>
    </source>
</evidence>
<keyword evidence="4" id="KW-0548">Nucleotidyltransferase</keyword>
<dbReference type="GO" id="GO:0008270">
    <property type="term" value="F:zinc ion binding"/>
    <property type="evidence" value="ECO:0007669"/>
    <property type="project" value="InterPro"/>
</dbReference>
<evidence type="ECO:0000313" key="5">
    <source>
        <dbReference type="Proteomes" id="UP000034665"/>
    </source>
</evidence>
<evidence type="ECO:0000256" key="1">
    <source>
        <dbReference type="PIRSR" id="PIRSR000808-1"/>
    </source>
</evidence>
<feature type="active site" description="Tele-UMP-histidine intermediate" evidence="1">
    <location>
        <position position="164"/>
    </location>
</feature>
<name>A0A0G0N9E1_9BACT</name>
<dbReference type="PANTHER" id="PTHR42763">
    <property type="entry name" value="ADP-GLUCOSE PHOSPHORYLASE"/>
    <property type="match status" value="1"/>
</dbReference>
<dbReference type="Proteomes" id="UP000034665">
    <property type="component" value="Unassembled WGS sequence"/>
</dbReference>
<sequence length="344" mass="40063">MQNSEFRRDPVSRDWVVIAPKRTHSLEQFSRKEKRTRAPKATCPFENPQKNGNDEPMLAYTDEKGEWIIQVIPNKYPIVEHQAVCAVKFEKGPYQMMEGIGYHDLVITRDHNANFANLTPFMASLVFATFKERYVTMMQDTCMKYVSVFHNWGPSAGASMYHPHYQILSLPIIPPDVHRSLRGSYTYFEKTGSCVHCAMLNFERKAKKRIVYENKEAIVFAPFVSREPFELRVFPKKHLPYFEETNERVMDFVVDALQRALRILEKQLNDPDYNFFIHTAPLQDKEKYNHYHWHIEVQPKVRIIGGFELGTGIEVNVVDPDSAVAMLRGNKTKAEATQKENKKK</sequence>
<keyword evidence="4" id="KW-0808">Transferase</keyword>